<dbReference type="InterPro" id="IPR002698">
    <property type="entry name" value="FTHF_cligase"/>
</dbReference>
<dbReference type="NCBIfam" id="TIGR02727">
    <property type="entry name" value="MTHFS_bact"/>
    <property type="match status" value="1"/>
</dbReference>
<keyword evidence="6" id="KW-0436">Ligase</keyword>
<dbReference type="EC" id="6.3.3.2" evidence="5"/>
<comment type="cofactor">
    <cofactor evidence="5">
        <name>Mg(2+)</name>
        <dbReference type="ChEBI" id="CHEBI:18420"/>
    </cofactor>
</comment>
<dbReference type="GO" id="GO:0035999">
    <property type="term" value="P:tetrahydrofolate interconversion"/>
    <property type="evidence" value="ECO:0007669"/>
    <property type="project" value="TreeGrafter"/>
</dbReference>
<evidence type="ECO:0000313" key="6">
    <source>
        <dbReference type="EMBL" id="MBB5184777.1"/>
    </source>
</evidence>
<dbReference type="PANTHER" id="PTHR23407:SF1">
    <property type="entry name" value="5-FORMYLTETRAHYDROFOLATE CYCLO-LIGASE"/>
    <property type="match status" value="1"/>
</dbReference>
<dbReference type="InterPro" id="IPR024185">
    <property type="entry name" value="FTHF_cligase-like_sf"/>
</dbReference>
<dbReference type="RefSeq" id="WP_183375055.1">
    <property type="nucleotide sequence ID" value="NZ_CAWVLV010000036.1"/>
</dbReference>
<dbReference type="Proteomes" id="UP000521313">
    <property type="component" value="Unassembled WGS sequence"/>
</dbReference>
<dbReference type="EMBL" id="JACHHD010000006">
    <property type="protein sequence ID" value="MBB5184777.1"/>
    <property type="molecule type" value="Genomic_DNA"/>
</dbReference>
<evidence type="ECO:0000256" key="3">
    <source>
        <dbReference type="ARBA" id="ARBA00022840"/>
    </source>
</evidence>
<protein>
    <recommendedName>
        <fullName evidence="5">5-formyltetrahydrofolate cyclo-ligase</fullName>
        <ecNumber evidence="5">6.3.3.2</ecNumber>
    </recommendedName>
</protein>
<name>A0A7W8FZ92_9FIRM</name>
<dbReference type="GO" id="GO:0030272">
    <property type="term" value="F:5-formyltetrahydrofolate cyclo-ligase activity"/>
    <property type="evidence" value="ECO:0007669"/>
    <property type="project" value="UniProtKB-EC"/>
</dbReference>
<sequence>MDRAQCIQNRKALTPLQRRQKEEAIVTQLLPFLKGNIGLYVPIQGEVDVFTPLLSYPNLYLPKVTGPESMNFCRYQGELEEGAYHVKEPAGQACRPKDLDVIIVPMTGFCGFHRKGYGKGYYDRFLKQTKALKIGVAFDCQEMIFKKEEHDVDMDVLITETQCRRK</sequence>
<dbReference type="InterPro" id="IPR037171">
    <property type="entry name" value="NagB/RpiA_transferase-like"/>
</dbReference>
<keyword evidence="5" id="KW-0460">Magnesium</keyword>
<organism evidence="6 7">
    <name type="scientific">Faecalicoccus acidiformans</name>
    <dbReference type="NCBI Taxonomy" id="915173"/>
    <lineage>
        <taxon>Bacteria</taxon>
        <taxon>Bacillati</taxon>
        <taxon>Bacillota</taxon>
        <taxon>Erysipelotrichia</taxon>
        <taxon>Erysipelotrichales</taxon>
        <taxon>Erysipelotrichaceae</taxon>
        <taxon>Faecalicoccus</taxon>
    </lineage>
</organism>
<comment type="catalytic activity">
    <reaction evidence="5">
        <text>(6S)-5-formyl-5,6,7,8-tetrahydrofolate + ATP = (6R)-5,10-methenyltetrahydrofolate + ADP + phosphate</text>
        <dbReference type="Rhea" id="RHEA:10488"/>
        <dbReference type="ChEBI" id="CHEBI:30616"/>
        <dbReference type="ChEBI" id="CHEBI:43474"/>
        <dbReference type="ChEBI" id="CHEBI:57455"/>
        <dbReference type="ChEBI" id="CHEBI:57457"/>
        <dbReference type="ChEBI" id="CHEBI:456216"/>
        <dbReference type="EC" id="6.3.3.2"/>
    </reaction>
</comment>
<feature type="binding site" evidence="4">
    <location>
        <position position="41"/>
    </location>
    <ligand>
        <name>substrate</name>
    </ligand>
</feature>
<dbReference type="SUPFAM" id="SSF100950">
    <property type="entry name" value="NagB/RpiA/CoA transferase-like"/>
    <property type="match status" value="1"/>
</dbReference>
<evidence type="ECO:0000256" key="1">
    <source>
        <dbReference type="ARBA" id="ARBA00010638"/>
    </source>
</evidence>
<gene>
    <name evidence="6" type="ORF">HNQ43_000820</name>
</gene>
<dbReference type="GO" id="GO:0009396">
    <property type="term" value="P:folic acid-containing compound biosynthetic process"/>
    <property type="evidence" value="ECO:0007669"/>
    <property type="project" value="TreeGrafter"/>
</dbReference>
<evidence type="ECO:0000256" key="2">
    <source>
        <dbReference type="ARBA" id="ARBA00022741"/>
    </source>
</evidence>
<feature type="binding site" evidence="4">
    <location>
        <begin position="114"/>
        <end position="122"/>
    </location>
    <ligand>
        <name>ATP</name>
        <dbReference type="ChEBI" id="CHEBI:30616"/>
    </ligand>
</feature>
<dbReference type="PANTHER" id="PTHR23407">
    <property type="entry name" value="ATPASE INHIBITOR/5-FORMYLTETRAHYDROFOLATE CYCLO-LIGASE"/>
    <property type="match status" value="1"/>
</dbReference>
<keyword evidence="2 4" id="KW-0547">Nucleotide-binding</keyword>
<dbReference type="Gene3D" id="3.40.50.10420">
    <property type="entry name" value="NagB/RpiA/CoA transferase-like"/>
    <property type="match status" value="1"/>
</dbReference>
<dbReference type="AlphaFoldDB" id="A0A7W8FZ92"/>
<reference evidence="6 7" key="1">
    <citation type="submission" date="2020-08" db="EMBL/GenBank/DDBJ databases">
        <title>Genomic Encyclopedia of Type Strains, Phase IV (KMG-IV): sequencing the most valuable type-strain genomes for metagenomic binning, comparative biology and taxonomic classification.</title>
        <authorList>
            <person name="Goeker M."/>
        </authorList>
    </citation>
    <scope>NUCLEOTIDE SEQUENCE [LARGE SCALE GENOMIC DNA]</scope>
    <source>
        <strain evidence="6 7">DSM 26963</strain>
    </source>
</reference>
<evidence type="ECO:0000256" key="5">
    <source>
        <dbReference type="RuleBase" id="RU361279"/>
    </source>
</evidence>
<comment type="similarity">
    <text evidence="1 5">Belongs to the 5-formyltetrahydrofolate cyclo-ligase family.</text>
</comment>
<proteinExistence type="inferred from homology"/>
<feature type="binding site" evidence="4">
    <location>
        <position position="46"/>
    </location>
    <ligand>
        <name>substrate</name>
    </ligand>
</feature>
<dbReference type="GO" id="GO:0005524">
    <property type="term" value="F:ATP binding"/>
    <property type="evidence" value="ECO:0007669"/>
    <property type="project" value="UniProtKB-KW"/>
</dbReference>
<keyword evidence="5" id="KW-0479">Metal-binding</keyword>
<keyword evidence="3 4" id="KW-0067">ATP-binding</keyword>
<evidence type="ECO:0000313" key="7">
    <source>
        <dbReference type="Proteomes" id="UP000521313"/>
    </source>
</evidence>
<dbReference type="GO" id="GO:0046872">
    <property type="term" value="F:metal ion binding"/>
    <property type="evidence" value="ECO:0007669"/>
    <property type="project" value="UniProtKB-KW"/>
</dbReference>
<dbReference type="PIRSF" id="PIRSF006806">
    <property type="entry name" value="FTHF_cligase"/>
    <property type="match status" value="1"/>
</dbReference>
<comment type="caution">
    <text evidence="6">The sequence shown here is derived from an EMBL/GenBank/DDBJ whole genome shotgun (WGS) entry which is preliminary data.</text>
</comment>
<accession>A0A7W8FZ92</accession>
<evidence type="ECO:0000256" key="4">
    <source>
        <dbReference type="PIRSR" id="PIRSR006806-1"/>
    </source>
</evidence>
<dbReference type="Pfam" id="PF01812">
    <property type="entry name" value="5-FTHF_cyc-lig"/>
    <property type="match status" value="1"/>
</dbReference>